<keyword evidence="2" id="KW-1185">Reference proteome</keyword>
<dbReference type="Proteomes" id="UP001230649">
    <property type="component" value="Unassembled WGS sequence"/>
</dbReference>
<comment type="caution">
    <text evidence="1">The sequence shown here is derived from an EMBL/GenBank/DDBJ whole genome shotgun (WGS) entry which is preliminary data.</text>
</comment>
<organism evidence="1 2">
    <name type="scientific">Naganishia adeliensis</name>
    <dbReference type="NCBI Taxonomy" id="92952"/>
    <lineage>
        <taxon>Eukaryota</taxon>
        <taxon>Fungi</taxon>
        <taxon>Dikarya</taxon>
        <taxon>Basidiomycota</taxon>
        <taxon>Agaricomycotina</taxon>
        <taxon>Tremellomycetes</taxon>
        <taxon>Filobasidiales</taxon>
        <taxon>Filobasidiaceae</taxon>
        <taxon>Naganishia</taxon>
    </lineage>
</organism>
<dbReference type="EMBL" id="JASBWS010000008">
    <property type="protein sequence ID" value="KAJ9114600.1"/>
    <property type="molecule type" value="Genomic_DNA"/>
</dbReference>
<protein>
    <submittedName>
        <fullName evidence="1">Uncharacterized protein</fullName>
    </submittedName>
</protein>
<reference evidence="1" key="1">
    <citation type="submission" date="2023-04" db="EMBL/GenBank/DDBJ databases">
        <title>Draft Genome sequencing of Naganishia species isolated from polar environments using Oxford Nanopore Technology.</title>
        <authorList>
            <person name="Leo P."/>
            <person name="Venkateswaran K."/>
        </authorList>
    </citation>
    <scope>NUCLEOTIDE SEQUENCE</scope>
    <source>
        <strain evidence="1">MNA-CCFEE 5262</strain>
    </source>
</reference>
<proteinExistence type="predicted"/>
<evidence type="ECO:0000313" key="1">
    <source>
        <dbReference type="EMBL" id="KAJ9114600.1"/>
    </source>
</evidence>
<accession>A0ACC2WTV9</accession>
<name>A0ACC2WTV9_9TREE</name>
<evidence type="ECO:0000313" key="2">
    <source>
        <dbReference type="Proteomes" id="UP001230649"/>
    </source>
</evidence>
<sequence length="612" mass="68288">MDKSSPPQVYAEFPVDQLDEVHSSVTRVHLERKCQPYEYRMHYLKQLGYMIQDNLPAICQSVKEDLGRRPEETEFGEIWTSLREIELAVERLAEWMQDESGVRDTPMMFKLNNPRVKKQPKGVGLIISPWNYPWFLVLGPMTGAIAAGCPFVIKPSEHSKACSLLLAQLVPKYLDPQAHRVCLGAVSHSTSLLEKRWGHIFFVGSTAVGRIVATAAAKNLVSCTLELGGKSPAIIAEDADLDKTARRILSIKALGSSQMCTNTDYVLCPKHMVPKLMTAFQGALAEFYPPGTKYEPGKTEFLSQMVHTAAYDRIVRLIDSAEQSGCKVVGNQRDAEKRRIGLTLVEFNSKDETSPLVNEELFGPILPIVPVENMEAAIAYVNAKPNPLALYVYSRKRQTFEYVLDRTLSGGACWNDCSIQTMQRGVPFGGVGESGWGAGHGKAAFDEFTHRRSTVDVPFSMEPFMSLRYPGTGKKPIWGHKIFKFVLGHNLTFSRSSSVEGERRLISRQRWIKRVKQTPWRFGPPEAPNITGNMHQFVDEDKQKRHYQELLGRTPRCYLDVARAAAGACKGANPPGISSLNFSVVICLHHCLITQKVPLEPDIGTAGFTDMS</sequence>
<gene>
    <name evidence="1" type="ORF">QFC20_001475</name>
</gene>